<dbReference type="InterPro" id="IPR011011">
    <property type="entry name" value="Znf_FYVE_PHD"/>
</dbReference>
<feature type="compositionally biased region" description="Polar residues" evidence="8">
    <location>
        <begin position="123"/>
        <end position="135"/>
    </location>
</feature>
<feature type="compositionally biased region" description="Basic and acidic residues" evidence="8">
    <location>
        <begin position="1360"/>
        <end position="1393"/>
    </location>
</feature>
<feature type="compositionally biased region" description="Basic and acidic residues" evidence="8">
    <location>
        <begin position="1099"/>
        <end position="1135"/>
    </location>
</feature>
<feature type="compositionally biased region" description="Basic and acidic residues" evidence="8">
    <location>
        <begin position="623"/>
        <end position="635"/>
    </location>
</feature>
<feature type="compositionally biased region" description="Basic and acidic residues" evidence="8">
    <location>
        <begin position="1248"/>
        <end position="1258"/>
    </location>
</feature>
<keyword evidence="6" id="KW-0862">Zinc</keyword>
<feature type="compositionally biased region" description="Basic and acidic residues" evidence="8">
    <location>
        <begin position="136"/>
        <end position="147"/>
    </location>
</feature>
<sequence>MDDTTRKKATSVDQTTVTKDINNEEGVEKAIHPKQVVKSPKPPLPPRPPGLSKIPPGKRIRTLSKSPQRHKDTHPKDNQDEDSSRPRRPPLPSHQASIKTPGNTDTGNGKEDKTTEMGKVCTSEKSLPTGHNSSSQDRHEHHEHVGSHLDTSQVETHSVSEQSQEPTEMSAQSDTKHSGITNAEITQDSPPENKAEPTIPVATKPSRPENPKMSVESNPEHVITSLYKKSQPERPKPPVRSPSVTTDDKTNTLDSSGKSSTAPPEKPTSTHVPKTHKISPPVLPKPESPRGGRKSKTSKPLNVLGKQSPPVQPRTPKSKQSSRHEVPEPAKELVKGNDGDRSGTFDVETPSKEDTASYSLENSSSEVAAVSQTTEKISSAPQNDNVFNEELEPSEKPSTISSPTEKPKELETASQKETPDTVISPKTPKTTHGSVDTETQPRKEAKPPRPRAPSRKTEDIINESPDNSTPEKSPIKPSRPLESCKVKEIQHENNKTEKVASPKPSRPCAPSRGLDEQPGNVVAQEIQHENNKTEKVASPKPSRPRAPSRGLDEQPGNVVAQEIQHENNKTEMVASPKPSRPRAPSRGLDEQPGNVVAQEIQHENSKTEKVASPKPSRPRAPLRKTEEKISHDISKLPENMPIQPLPLDEQSCKVVTKEVQHENTENVASPKPSRPSKPTRPPELSKTTKDAESNVSQETEENKSLKHKNVDKPERPFEPKLPAVVARDSSSTNIVITDPHKNKPQRPSKPNISTELSKESGCDSTSDIQEDEPPQTVASTKPQRPSKPNLPSDLAQPKESGCDSTSGVQEEEPQKTVASTKPERPSKPNLPSDLAQPKESGCDSTSDIQEDEPQKTVASTKPERPSKPNLPTADLAQTKESGCDSTSGVQEEEPPQTVASTKPQRPSKPKVSTTAEETEDISKDNHEILEHQQSVSNNLSRLEMTVALKEAKQINEHHIEPESNHSLKKTGSIKPSRPPKPSETTEVSKPRPPRPQAPRHEKQVSVDKVESVETPPKPQEHHHEEQIPLDANKSVDTPPKPKRRTFVSESHEQDKEADSTMDIVEKPSHIREQNKESANEIMCNDPEKTIRELQSNEVKGNDIESDERKMDDASVAKCEETSCGEDISKFSEHSKSFKLARPPPPNRTSSAPKDESENAPFIAVKTQEKQETSEKDKSSDRHSVRFRVSSLSKTEVESFNKKEFVEKLKDKGHTRRNSEEDSASAPQVGPKPSRPHPPSSSKKTGASGEHEEKGHGNEAPDVLGLGNENNSEETSSDKPGGFDDVNESERNDVISSPTNKAASLGNGIISDTTASKTDKAGKNENEVRGIASGGIKEHTDVVQNLPRKVKRKAPPVPGEIPDKNIEVHVPGEKPDKNVEVRLKQEDLDVKKNEGTMNDQENFETTKRNVTRGEHQDENVVSQVDVKTKSEPLTDIEEQVNESPDQEKIENNNIEQLKDHVEDITIEHQVIGKDNDEVCVVEQTGTLMDKEEPDVNHACSGSENLSPGETVGEVTSSDKNVKTQEVRETTHSPSNESSKNDVRRDEDVGKTQAINVVQSPKKKKTPPPKPKRTSSLKRESKLVVPKRDASEEEITTEDRRVSSSDELNEILEENDTRKPSEVVVPSTKAVKFNESTVEPKRSSNSVSRSKSFAPPGKGRAKEITSEDISDSGGKGISRSFSFGMKKKHQPPRPSPPTFFVSETKTDESANSESEEPGKDDVIEVEDTSASQEDLAESETSQNDTKHASFLTTDSESENEKEEEPQKSKTYYISREILSTERTFVDVVKLVSEDFQEVVAKGNKKFGRAIIPDETLQEIVMNISQIYKFDSEFLKALEDRMETWEKEQRIGDIIKTFSPFLKMYKTYIQGYDNAMAVLTEALKKYPQFAEVVREFESSERCHYLTVGMYMLKPIQRIPSYRLLLIDYLKHLSKDSLDHKDVSDALAIVSEVATHINEDMKRVDNFEEVLKVQRNLVGEVEIVKPGRELIKEGALMKLSRKEMQPRMFYLLTDVLLYTTPVANNQFRLNLSLPLEEIQVELPVSPDFENEFSIISTKKSFILSASTADERDEWLEALRNASDEIRKKKITFRLAKKEKMEALFDAQHQDDDKEAKLGSKAPVWIPDVRVTMCMVCTDDFTVTNRRHHCRACGKVICGSCSSNSAPLAYLNDETARVCDVCYDDLTDKKSSTQTAVETKENGVTTETKDSATKINPVKKSRKHRFFKSKEVPAAQESTISGYLKTRVGKKWQKKWYVVKDNVLYASKASSDPAAQETRPLLGYDVRGPEKMDGDSKKIVFQLIHAGTEPVVLQTDNMKHGEQWVNALRRATILPL</sequence>
<feature type="region of interest" description="Disordered" evidence="8">
    <location>
        <begin position="1"/>
        <end position="936"/>
    </location>
</feature>
<evidence type="ECO:0000256" key="7">
    <source>
        <dbReference type="ARBA" id="ARBA00023212"/>
    </source>
</evidence>
<evidence type="ECO:0000256" key="5">
    <source>
        <dbReference type="ARBA" id="ARBA00022771"/>
    </source>
</evidence>
<dbReference type="CDD" id="cd13389">
    <property type="entry name" value="PH1_FGD5_FGD6"/>
    <property type="match status" value="1"/>
</dbReference>
<feature type="compositionally biased region" description="Basic and acidic residues" evidence="8">
    <location>
        <begin position="1049"/>
        <end position="1078"/>
    </location>
</feature>
<feature type="compositionally biased region" description="Basic and acidic residues" evidence="8">
    <location>
        <begin position="700"/>
        <end position="718"/>
    </location>
</feature>
<feature type="compositionally biased region" description="Basic and acidic residues" evidence="8">
    <location>
        <begin position="1166"/>
        <end position="1183"/>
    </location>
</feature>
<dbReference type="SUPFAM" id="SSF48065">
    <property type="entry name" value="DBL homology domain (DH-domain)"/>
    <property type="match status" value="1"/>
</dbReference>
<dbReference type="CDD" id="cd15743">
    <property type="entry name" value="FYVE_FGD6"/>
    <property type="match status" value="1"/>
</dbReference>
<dbReference type="SUPFAM" id="SSF57903">
    <property type="entry name" value="FYVE/PHD zinc finger"/>
    <property type="match status" value="1"/>
</dbReference>
<feature type="compositionally biased region" description="Polar residues" evidence="8">
    <location>
        <begin position="878"/>
        <end position="889"/>
    </location>
</feature>
<gene>
    <name evidence="9" type="ORF">PACLA_8A073865</name>
</gene>
<feature type="compositionally biased region" description="Basic and acidic residues" evidence="8">
    <location>
        <begin position="1575"/>
        <end position="1588"/>
    </location>
</feature>
<keyword evidence="5" id="KW-0863">Zinc-finger</keyword>
<keyword evidence="7" id="KW-0206">Cytoskeleton</keyword>
<feature type="compositionally biased region" description="Polar residues" evidence="8">
    <location>
        <begin position="94"/>
        <end position="107"/>
    </location>
</feature>
<dbReference type="InterPro" id="IPR013083">
    <property type="entry name" value="Znf_RING/FYVE/PHD"/>
</dbReference>
<evidence type="ECO:0000256" key="6">
    <source>
        <dbReference type="ARBA" id="ARBA00022833"/>
    </source>
</evidence>
<dbReference type="InterPro" id="IPR035899">
    <property type="entry name" value="DBL_dom_sf"/>
</dbReference>
<dbReference type="SMART" id="SM00064">
    <property type="entry name" value="FYVE"/>
    <property type="match status" value="1"/>
</dbReference>
<dbReference type="OrthoDB" id="245697at2759"/>
<dbReference type="Pfam" id="PF00621">
    <property type="entry name" value="RhoGEF"/>
    <property type="match status" value="1"/>
</dbReference>
<feature type="compositionally biased region" description="Basic residues" evidence="8">
    <location>
        <begin position="56"/>
        <end position="73"/>
    </location>
</feature>
<feature type="compositionally biased region" description="Basic and acidic residues" evidence="8">
    <location>
        <begin position="1316"/>
        <end position="1327"/>
    </location>
</feature>
<dbReference type="InterPro" id="IPR011993">
    <property type="entry name" value="PH-like_dom_sf"/>
</dbReference>
<dbReference type="Pfam" id="PF01363">
    <property type="entry name" value="FYVE"/>
    <property type="match status" value="1"/>
</dbReference>
<evidence type="ECO:0000256" key="8">
    <source>
        <dbReference type="SAM" id="MobiDB-lite"/>
    </source>
</evidence>
<dbReference type="CDD" id="cd00160">
    <property type="entry name" value="RhoGEF"/>
    <property type="match status" value="1"/>
</dbReference>
<keyword evidence="3" id="KW-0344">Guanine-nucleotide releasing factor</keyword>
<dbReference type="SMART" id="SM00233">
    <property type="entry name" value="PH"/>
    <property type="match status" value="2"/>
</dbReference>
<dbReference type="InterPro" id="IPR017455">
    <property type="entry name" value="Znf_FYVE-rel"/>
</dbReference>
<evidence type="ECO:0000313" key="10">
    <source>
        <dbReference type="Proteomes" id="UP001152795"/>
    </source>
</evidence>
<organism evidence="9 10">
    <name type="scientific">Paramuricea clavata</name>
    <name type="common">Red gorgonian</name>
    <name type="synonym">Violescent sea-whip</name>
    <dbReference type="NCBI Taxonomy" id="317549"/>
    <lineage>
        <taxon>Eukaryota</taxon>
        <taxon>Metazoa</taxon>
        <taxon>Cnidaria</taxon>
        <taxon>Anthozoa</taxon>
        <taxon>Octocorallia</taxon>
        <taxon>Malacalcyonacea</taxon>
        <taxon>Plexauridae</taxon>
        <taxon>Paramuricea</taxon>
    </lineage>
</organism>
<feature type="compositionally biased region" description="Basic and acidic residues" evidence="8">
    <location>
        <begin position="526"/>
        <end position="537"/>
    </location>
</feature>
<feature type="compositionally biased region" description="Polar residues" evidence="8">
    <location>
        <begin position="11"/>
        <end position="20"/>
    </location>
</feature>
<feature type="compositionally biased region" description="Polar residues" evidence="8">
    <location>
        <begin position="897"/>
        <end position="915"/>
    </location>
</feature>
<protein>
    <submittedName>
        <fullName evidence="9">FYVE, and PH domain-containing 6</fullName>
    </submittedName>
</protein>
<feature type="compositionally biased region" description="Basic residues" evidence="8">
    <location>
        <begin position="1559"/>
        <end position="1574"/>
    </location>
</feature>
<feature type="compositionally biased region" description="Polar residues" evidence="8">
    <location>
        <begin position="252"/>
        <end position="272"/>
    </location>
</feature>
<dbReference type="EMBL" id="CACRXK020002892">
    <property type="protein sequence ID" value="CAB3996541.1"/>
    <property type="molecule type" value="Genomic_DNA"/>
</dbReference>
<comment type="caution">
    <text evidence="9">The sequence shown here is derived from an EMBL/GenBank/DDBJ whole genome shotgun (WGS) entry which is preliminary data.</text>
</comment>
<dbReference type="GO" id="GO:0008270">
    <property type="term" value="F:zinc ion binding"/>
    <property type="evidence" value="ECO:0007669"/>
    <property type="project" value="UniProtKB-KW"/>
</dbReference>
<dbReference type="GO" id="GO:0005085">
    <property type="term" value="F:guanyl-nucleotide exchange factor activity"/>
    <property type="evidence" value="ECO:0007669"/>
    <property type="project" value="UniProtKB-KW"/>
</dbReference>
<evidence type="ECO:0000313" key="9">
    <source>
        <dbReference type="EMBL" id="CAB3996541.1"/>
    </source>
</evidence>
<dbReference type="PROSITE" id="PS50010">
    <property type="entry name" value="DH_2"/>
    <property type="match status" value="1"/>
</dbReference>
<dbReference type="PROSITE" id="PS50178">
    <property type="entry name" value="ZF_FYVE"/>
    <property type="match status" value="1"/>
</dbReference>
<dbReference type="GO" id="GO:0005856">
    <property type="term" value="C:cytoskeleton"/>
    <property type="evidence" value="ECO:0007669"/>
    <property type="project" value="UniProtKB-SubCell"/>
</dbReference>
<feature type="compositionally biased region" description="Polar residues" evidence="8">
    <location>
        <begin position="1498"/>
        <end position="1517"/>
    </location>
</feature>
<dbReference type="PANTHER" id="PTHR12673">
    <property type="entry name" value="FACIOGENITAL DYSPLASIA PROTEIN"/>
    <property type="match status" value="1"/>
</dbReference>
<keyword evidence="10" id="KW-1185">Reference proteome</keyword>
<proteinExistence type="predicted"/>
<evidence type="ECO:0000256" key="3">
    <source>
        <dbReference type="ARBA" id="ARBA00022658"/>
    </source>
</evidence>
<evidence type="ECO:0000256" key="2">
    <source>
        <dbReference type="ARBA" id="ARBA00022490"/>
    </source>
</evidence>
<dbReference type="InterPro" id="IPR000219">
    <property type="entry name" value="DH_dom"/>
</dbReference>
<dbReference type="GO" id="GO:0005737">
    <property type="term" value="C:cytoplasm"/>
    <property type="evidence" value="ECO:0007669"/>
    <property type="project" value="TreeGrafter"/>
</dbReference>
<feature type="compositionally biased region" description="Basic and acidic residues" evidence="8">
    <location>
        <begin position="998"/>
        <end position="1011"/>
    </location>
</feature>
<feature type="compositionally biased region" description="Basic and acidic residues" evidence="8">
    <location>
        <begin position="655"/>
        <end position="664"/>
    </location>
</feature>
<evidence type="ECO:0000256" key="1">
    <source>
        <dbReference type="ARBA" id="ARBA00004245"/>
    </source>
</evidence>
<dbReference type="Gene3D" id="1.20.900.10">
    <property type="entry name" value="Dbl homology (DH) domain"/>
    <property type="match status" value="1"/>
</dbReference>
<dbReference type="Gene3D" id="2.30.29.30">
    <property type="entry name" value="Pleckstrin-homology domain (PH domain)/Phosphotyrosine-binding domain (PTB)"/>
    <property type="match status" value="2"/>
</dbReference>
<dbReference type="InterPro" id="IPR001849">
    <property type="entry name" value="PH_domain"/>
</dbReference>
<dbReference type="Pfam" id="PF00169">
    <property type="entry name" value="PH"/>
    <property type="match status" value="2"/>
</dbReference>
<keyword evidence="2" id="KW-0963">Cytoplasm</keyword>
<feature type="compositionally biased region" description="Basic and acidic residues" evidence="8">
    <location>
        <begin position="952"/>
        <end position="965"/>
    </location>
</feature>
<comment type="subcellular location">
    <subcellularLocation>
        <location evidence="1">Cytoplasm</location>
        <location evidence="1">Cytoskeleton</location>
    </subcellularLocation>
</comment>
<accession>A0A7D9HYJ7</accession>
<feature type="compositionally biased region" description="Polar residues" evidence="8">
    <location>
        <begin position="356"/>
        <end position="386"/>
    </location>
</feature>
<keyword evidence="4" id="KW-0479">Metal-binding</keyword>
<feature type="compositionally biased region" description="Basic and acidic residues" evidence="8">
    <location>
        <begin position="1194"/>
        <end position="1219"/>
    </location>
</feature>
<dbReference type="PROSITE" id="PS50003">
    <property type="entry name" value="PH_DOMAIN"/>
    <property type="match status" value="2"/>
</dbReference>
<evidence type="ECO:0000256" key="4">
    <source>
        <dbReference type="ARBA" id="ARBA00022723"/>
    </source>
</evidence>
<dbReference type="Proteomes" id="UP001152795">
    <property type="component" value="Unassembled WGS sequence"/>
</dbReference>
<feature type="compositionally biased region" description="Pro residues" evidence="8">
    <location>
        <begin position="40"/>
        <end position="49"/>
    </location>
</feature>
<feature type="compositionally biased region" description="Basic and acidic residues" evidence="8">
    <location>
        <begin position="74"/>
        <end position="85"/>
    </location>
</feature>
<feature type="compositionally biased region" description="Polar residues" evidence="8">
    <location>
        <begin position="427"/>
        <end position="438"/>
    </location>
</feature>
<dbReference type="SMART" id="SM00325">
    <property type="entry name" value="RhoGEF"/>
    <property type="match status" value="1"/>
</dbReference>
<feature type="compositionally biased region" description="Polar residues" evidence="8">
    <location>
        <begin position="1726"/>
        <end position="1741"/>
    </location>
</feature>
<feature type="compositionally biased region" description="Basic and acidic residues" evidence="8">
    <location>
        <begin position="600"/>
        <end position="611"/>
    </location>
</feature>
<feature type="compositionally biased region" description="Polar residues" evidence="8">
    <location>
        <begin position="149"/>
        <end position="190"/>
    </location>
</feature>
<feature type="compositionally biased region" description="Pro residues" evidence="8">
    <location>
        <begin position="672"/>
        <end position="681"/>
    </location>
</feature>
<feature type="compositionally biased region" description="Basic and acidic residues" evidence="8">
    <location>
        <begin position="322"/>
        <end position="355"/>
    </location>
</feature>
<feature type="compositionally biased region" description="Basic and acidic residues" evidence="8">
    <location>
        <begin position="920"/>
        <end position="930"/>
    </location>
</feature>
<feature type="compositionally biased region" description="Basic and acidic residues" evidence="8">
    <location>
        <begin position="1403"/>
        <end position="1417"/>
    </location>
</feature>
<name>A0A7D9HYJ7_PARCT</name>
<reference evidence="9" key="1">
    <citation type="submission" date="2020-04" db="EMBL/GenBank/DDBJ databases">
        <authorList>
            <person name="Alioto T."/>
            <person name="Alioto T."/>
            <person name="Gomez Garrido J."/>
        </authorList>
    </citation>
    <scope>NUCLEOTIDE SEQUENCE</scope>
    <source>
        <strain evidence="9">A484AB</strain>
    </source>
</reference>
<dbReference type="SUPFAM" id="SSF50729">
    <property type="entry name" value="PH domain-like"/>
    <property type="match status" value="2"/>
</dbReference>
<dbReference type="InterPro" id="IPR051092">
    <property type="entry name" value="FYVE_RhoGEF_PH"/>
</dbReference>
<feature type="compositionally biased region" description="Low complexity" evidence="8">
    <location>
        <begin position="574"/>
        <end position="586"/>
    </location>
</feature>
<feature type="region of interest" description="Disordered" evidence="8">
    <location>
        <begin position="952"/>
        <end position="1448"/>
    </location>
</feature>
<feature type="compositionally biased region" description="Basic and acidic residues" evidence="8">
    <location>
        <begin position="1537"/>
        <end position="1548"/>
    </location>
</feature>
<dbReference type="InterPro" id="IPR000306">
    <property type="entry name" value="Znf_FYVE"/>
</dbReference>
<feature type="compositionally biased region" description="Basic and acidic residues" evidence="8">
    <location>
        <begin position="1518"/>
        <end position="1529"/>
    </location>
</feature>
<dbReference type="Gene3D" id="3.30.40.10">
    <property type="entry name" value="Zinc/RING finger domain, C3HC4 (zinc finger)"/>
    <property type="match status" value="1"/>
</dbReference>
<feature type="region of interest" description="Disordered" evidence="8">
    <location>
        <begin position="1483"/>
        <end position="1766"/>
    </location>
</feature>
<feature type="compositionally biased region" description="Basic and acidic residues" evidence="8">
    <location>
        <begin position="482"/>
        <end position="500"/>
    </location>
</feature>
<dbReference type="PANTHER" id="PTHR12673:SF267">
    <property type="entry name" value="PROTEIN CBG10230"/>
    <property type="match status" value="1"/>
</dbReference>
<feature type="compositionally biased region" description="Low complexity" evidence="8">
    <location>
        <begin position="1641"/>
        <end position="1650"/>
    </location>
</feature>